<dbReference type="SMART" id="SM00116">
    <property type="entry name" value="CBS"/>
    <property type="match status" value="2"/>
</dbReference>
<dbReference type="AlphaFoldDB" id="A0A1V4I7D3"/>
<dbReference type="InterPro" id="IPR051257">
    <property type="entry name" value="Diverse_CBS-Domain"/>
</dbReference>
<comment type="caution">
    <text evidence="4">The sequence shown here is derived from an EMBL/GenBank/DDBJ whole genome shotgun (WGS) entry which is preliminary data.</text>
</comment>
<name>A0A1V4I7D3_9FIRM</name>
<evidence type="ECO:0000313" key="4">
    <source>
        <dbReference type="EMBL" id="OPJ55804.1"/>
    </source>
</evidence>
<accession>A0A1V4I7D3</accession>
<dbReference type="InterPro" id="IPR046342">
    <property type="entry name" value="CBS_dom_sf"/>
</dbReference>
<keyword evidence="5" id="KW-1185">Reference proteome</keyword>
<dbReference type="Proteomes" id="UP000190140">
    <property type="component" value="Unassembled WGS sequence"/>
</dbReference>
<feature type="domain" description="CBS" evidence="3">
    <location>
        <begin position="7"/>
        <end position="65"/>
    </location>
</feature>
<dbReference type="RefSeq" id="WP_079411762.1">
    <property type="nucleotide sequence ID" value="NZ_MZGW01000003.1"/>
</dbReference>
<dbReference type="EMBL" id="MZGW01000003">
    <property type="protein sequence ID" value="OPJ55804.1"/>
    <property type="molecule type" value="Genomic_DNA"/>
</dbReference>
<sequence>MKVKDIMTRDVSYLSSECSIFEAANIMKDLDVGSVPICDEAHTPIGVVTDRDIVLRSVANNINKNDNVGGIMSSNVITVTPETDVHEAANLMARHQIRRLPVVENGKLVGMVSLGDLAVENIHIDEAGNALSDISKD</sequence>
<evidence type="ECO:0000313" key="5">
    <source>
        <dbReference type="Proteomes" id="UP000190140"/>
    </source>
</evidence>
<dbReference type="STRING" id="29349.CLOTH_09820"/>
<dbReference type="Gene3D" id="3.10.580.10">
    <property type="entry name" value="CBS-domain"/>
    <property type="match status" value="1"/>
</dbReference>
<dbReference type="PANTHER" id="PTHR43080">
    <property type="entry name" value="CBS DOMAIN-CONTAINING PROTEIN CBSX3, MITOCHONDRIAL"/>
    <property type="match status" value="1"/>
</dbReference>
<evidence type="ECO:0000259" key="3">
    <source>
        <dbReference type="PROSITE" id="PS51371"/>
    </source>
</evidence>
<keyword evidence="1 2" id="KW-0129">CBS domain</keyword>
<dbReference type="OrthoDB" id="9802114at2"/>
<reference evidence="4 5" key="1">
    <citation type="submission" date="2017-03" db="EMBL/GenBank/DDBJ databases">
        <title>Genome sequence of Clostridium thermoalcaliphilum DSM 7309.</title>
        <authorList>
            <person name="Poehlein A."/>
            <person name="Daniel R."/>
        </authorList>
    </citation>
    <scope>NUCLEOTIDE SEQUENCE [LARGE SCALE GENOMIC DNA]</scope>
    <source>
        <strain evidence="4 5">DSM 7309</strain>
    </source>
</reference>
<dbReference type="PROSITE" id="PS51371">
    <property type="entry name" value="CBS"/>
    <property type="match status" value="2"/>
</dbReference>
<organism evidence="4 5">
    <name type="scientific">Alkalithermobacter paradoxus</name>
    <dbReference type="NCBI Taxonomy" id="29349"/>
    <lineage>
        <taxon>Bacteria</taxon>
        <taxon>Bacillati</taxon>
        <taxon>Bacillota</taxon>
        <taxon>Clostridia</taxon>
        <taxon>Peptostreptococcales</taxon>
        <taxon>Tepidibacteraceae</taxon>
        <taxon>Alkalithermobacter</taxon>
    </lineage>
</organism>
<evidence type="ECO:0000256" key="2">
    <source>
        <dbReference type="PROSITE-ProRule" id="PRU00703"/>
    </source>
</evidence>
<dbReference type="InterPro" id="IPR000644">
    <property type="entry name" value="CBS_dom"/>
</dbReference>
<proteinExistence type="predicted"/>
<feature type="domain" description="CBS" evidence="3">
    <location>
        <begin position="72"/>
        <end position="131"/>
    </location>
</feature>
<dbReference type="PANTHER" id="PTHR43080:SF2">
    <property type="entry name" value="CBS DOMAIN-CONTAINING PROTEIN"/>
    <property type="match status" value="1"/>
</dbReference>
<dbReference type="CDD" id="cd04622">
    <property type="entry name" value="CBS_pair_HRP1_like"/>
    <property type="match status" value="1"/>
</dbReference>
<gene>
    <name evidence="4" type="primary">hrp1</name>
    <name evidence="4" type="ORF">CLOTH_09820</name>
</gene>
<dbReference type="Pfam" id="PF00571">
    <property type="entry name" value="CBS"/>
    <property type="match status" value="2"/>
</dbReference>
<protein>
    <submittedName>
        <fullName evidence="4">Hypoxic response protein 1</fullName>
    </submittedName>
</protein>
<dbReference type="SUPFAM" id="SSF54631">
    <property type="entry name" value="CBS-domain pair"/>
    <property type="match status" value="1"/>
</dbReference>
<evidence type="ECO:0000256" key="1">
    <source>
        <dbReference type="ARBA" id="ARBA00023122"/>
    </source>
</evidence>